<evidence type="ECO:0000313" key="2">
    <source>
        <dbReference type="Proteomes" id="UP000054321"/>
    </source>
</evidence>
<reference evidence="1 2" key="1">
    <citation type="submission" date="2014-04" db="EMBL/GenBank/DDBJ databases">
        <authorList>
            <consortium name="DOE Joint Genome Institute"/>
            <person name="Kuo A."/>
            <person name="Martino E."/>
            <person name="Perotto S."/>
            <person name="Kohler A."/>
            <person name="Nagy L.G."/>
            <person name="Floudas D."/>
            <person name="Copeland A."/>
            <person name="Barry K.W."/>
            <person name="Cichocki N."/>
            <person name="Veneault-Fourrey C."/>
            <person name="LaButti K."/>
            <person name="Lindquist E.A."/>
            <person name="Lipzen A."/>
            <person name="Lundell T."/>
            <person name="Morin E."/>
            <person name="Murat C."/>
            <person name="Sun H."/>
            <person name="Tunlid A."/>
            <person name="Henrissat B."/>
            <person name="Grigoriev I.V."/>
            <person name="Hibbett D.S."/>
            <person name="Martin F."/>
            <person name="Nordberg H.P."/>
            <person name="Cantor M.N."/>
            <person name="Hua S.X."/>
        </authorList>
    </citation>
    <scope>NUCLEOTIDE SEQUENCE [LARGE SCALE GENOMIC DNA]</scope>
    <source>
        <strain evidence="1 2">Zn</strain>
    </source>
</reference>
<reference evidence="2" key="2">
    <citation type="submission" date="2015-01" db="EMBL/GenBank/DDBJ databases">
        <title>Evolutionary Origins and Diversification of the Mycorrhizal Mutualists.</title>
        <authorList>
            <consortium name="DOE Joint Genome Institute"/>
            <consortium name="Mycorrhizal Genomics Consortium"/>
            <person name="Kohler A."/>
            <person name="Kuo A."/>
            <person name="Nagy L.G."/>
            <person name="Floudas D."/>
            <person name="Copeland A."/>
            <person name="Barry K.W."/>
            <person name="Cichocki N."/>
            <person name="Veneault-Fourrey C."/>
            <person name="LaButti K."/>
            <person name="Lindquist E.A."/>
            <person name="Lipzen A."/>
            <person name="Lundell T."/>
            <person name="Morin E."/>
            <person name="Murat C."/>
            <person name="Riley R."/>
            <person name="Ohm R."/>
            <person name="Sun H."/>
            <person name="Tunlid A."/>
            <person name="Henrissat B."/>
            <person name="Grigoriev I.V."/>
            <person name="Hibbett D.S."/>
            <person name="Martin F."/>
        </authorList>
    </citation>
    <scope>NUCLEOTIDE SEQUENCE [LARGE SCALE GENOMIC DNA]</scope>
    <source>
        <strain evidence="2">Zn</strain>
    </source>
</reference>
<keyword evidence="2" id="KW-1185">Reference proteome</keyword>
<accession>A0A0C3GLN3</accession>
<dbReference type="HOGENOM" id="CLU_155381_0_0_1"/>
<gene>
    <name evidence="1" type="ORF">OIDMADRAFT_46664</name>
</gene>
<dbReference type="InParanoid" id="A0A0C3GLN3"/>
<sequence length="136" mass="15335">MSTTWLENYSFPRIFKGRRERTGPDRGVGLYQPAPAVVSAFSYVAVENPNPGAGILTGFPFEGRRTSAHFKTEFPYLLGSTNPCPTAICTRGRSTRDHSQGFVTDLHACLLARASFLPWRRTDFDFHDHRPAVWMN</sequence>
<dbReference type="EMBL" id="KN832937">
    <property type="protein sequence ID" value="KIM92489.1"/>
    <property type="molecule type" value="Genomic_DNA"/>
</dbReference>
<organism evidence="1 2">
    <name type="scientific">Oidiodendron maius (strain Zn)</name>
    <dbReference type="NCBI Taxonomy" id="913774"/>
    <lineage>
        <taxon>Eukaryota</taxon>
        <taxon>Fungi</taxon>
        <taxon>Dikarya</taxon>
        <taxon>Ascomycota</taxon>
        <taxon>Pezizomycotina</taxon>
        <taxon>Leotiomycetes</taxon>
        <taxon>Leotiomycetes incertae sedis</taxon>
        <taxon>Myxotrichaceae</taxon>
        <taxon>Oidiodendron</taxon>
    </lineage>
</organism>
<proteinExistence type="predicted"/>
<dbReference type="OrthoDB" id="2278877at2759"/>
<dbReference type="AlphaFoldDB" id="A0A0C3GLN3"/>
<protein>
    <submittedName>
        <fullName evidence="1">Uncharacterized protein</fullName>
    </submittedName>
</protein>
<evidence type="ECO:0000313" key="1">
    <source>
        <dbReference type="EMBL" id="KIM92489.1"/>
    </source>
</evidence>
<dbReference type="Proteomes" id="UP000054321">
    <property type="component" value="Unassembled WGS sequence"/>
</dbReference>
<name>A0A0C3GLN3_OIDMZ</name>